<evidence type="ECO:0000256" key="1">
    <source>
        <dbReference type="ARBA" id="ARBA00038125"/>
    </source>
</evidence>
<dbReference type="GeneTree" id="ENSGT00940000153370"/>
<evidence type="ECO:0000313" key="3">
    <source>
        <dbReference type="Ensembl" id="ENSSCAP00000004136.1"/>
    </source>
</evidence>
<gene>
    <name evidence="3" type="primary">FAM89A</name>
</gene>
<evidence type="ECO:0000313" key="4">
    <source>
        <dbReference type="Proteomes" id="UP000694409"/>
    </source>
</evidence>
<name>A0A8C9MIZ1_SERCA</name>
<dbReference type="PANTHER" id="PTHR46949:SF3">
    <property type="entry name" value="PROTEIN FAM89A"/>
    <property type="match status" value="1"/>
</dbReference>
<dbReference type="AlphaFoldDB" id="A0A8C9MIZ1"/>
<dbReference type="PANTHER" id="PTHR46949">
    <property type="entry name" value="LEUCINE REPEAT ADAPTER PROTEIN 25"/>
    <property type="match status" value="1"/>
</dbReference>
<comment type="similarity">
    <text evidence="1">Belongs to the FAM89 family.</text>
</comment>
<keyword evidence="4" id="KW-1185">Reference proteome</keyword>
<reference evidence="3" key="1">
    <citation type="submission" date="2025-08" db="UniProtKB">
        <authorList>
            <consortium name="Ensembl"/>
        </authorList>
    </citation>
    <scope>IDENTIFICATION</scope>
</reference>
<dbReference type="Ensembl" id="ENSSCAT00000004803.1">
    <property type="protein sequence ID" value="ENSSCAP00000004136.1"/>
    <property type="gene ID" value="ENSSCAG00000003405.1"/>
</dbReference>
<accession>A0A8C9MIZ1</accession>
<sequence>MSSVALSRRLMPRHRHRRTGHLRLQQLISFHAGFHCASSLPQPRGRARRLSPRCRRALLPARAPMTERCRGAVSAGHGLRPRPQGLTAVGLRQLDMSLLCQLYSLYESIQEYKGACQADSNADCSGGILLEAGRFPSRLTGLRFFGPSLPVTHLNKNDWNLGAWYESVA</sequence>
<organism evidence="3 4">
    <name type="scientific">Serinus canaria</name>
    <name type="common">Island canary</name>
    <name type="synonym">Fringilla canaria</name>
    <dbReference type="NCBI Taxonomy" id="9135"/>
    <lineage>
        <taxon>Eukaryota</taxon>
        <taxon>Metazoa</taxon>
        <taxon>Chordata</taxon>
        <taxon>Craniata</taxon>
        <taxon>Vertebrata</taxon>
        <taxon>Euteleostomi</taxon>
        <taxon>Archelosauria</taxon>
        <taxon>Archosauria</taxon>
        <taxon>Dinosauria</taxon>
        <taxon>Saurischia</taxon>
        <taxon>Theropoda</taxon>
        <taxon>Coelurosauria</taxon>
        <taxon>Aves</taxon>
        <taxon>Neognathae</taxon>
        <taxon>Neoaves</taxon>
        <taxon>Telluraves</taxon>
        <taxon>Australaves</taxon>
        <taxon>Passeriformes</taxon>
        <taxon>Passeroidea</taxon>
        <taxon>Fringillidae</taxon>
        <taxon>Carduelinae</taxon>
        <taxon>Serinus</taxon>
    </lineage>
</organism>
<protein>
    <recommendedName>
        <fullName evidence="2">Protein FAM89A</fullName>
    </recommendedName>
</protein>
<proteinExistence type="inferred from homology"/>
<evidence type="ECO:0000256" key="2">
    <source>
        <dbReference type="ARBA" id="ARBA00049748"/>
    </source>
</evidence>
<dbReference type="Proteomes" id="UP000694409">
    <property type="component" value="Unassembled WGS sequence"/>
</dbReference>
<reference evidence="3" key="2">
    <citation type="submission" date="2025-09" db="UniProtKB">
        <authorList>
            <consortium name="Ensembl"/>
        </authorList>
    </citation>
    <scope>IDENTIFICATION</scope>
</reference>